<name>A0A370QEN4_9FLAO</name>
<dbReference type="PANTHER" id="PTHR16026">
    <property type="entry name" value="CARTILAGE ACIDIC PROTEIN 1"/>
    <property type="match status" value="1"/>
</dbReference>
<dbReference type="PANTHER" id="PTHR16026:SF0">
    <property type="entry name" value="CARTILAGE ACIDIC PROTEIN 1"/>
    <property type="match status" value="1"/>
</dbReference>
<dbReference type="RefSeq" id="WP_115123057.1">
    <property type="nucleotide sequence ID" value="NZ_QRAO01000002.1"/>
</dbReference>
<proteinExistence type="predicted"/>
<feature type="domain" description="ASPIC/UnbV" evidence="2">
    <location>
        <begin position="528"/>
        <end position="593"/>
    </location>
</feature>
<dbReference type="InterPro" id="IPR027039">
    <property type="entry name" value="Crtac1"/>
</dbReference>
<dbReference type="Pfam" id="PF07593">
    <property type="entry name" value="UnbV_ASPIC"/>
    <property type="match status" value="1"/>
</dbReference>
<keyword evidence="1" id="KW-0732">Signal</keyword>
<dbReference type="Pfam" id="PF13517">
    <property type="entry name" value="FG-GAP_3"/>
    <property type="match status" value="6"/>
</dbReference>
<keyword evidence="4" id="KW-1185">Reference proteome</keyword>
<dbReference type="InterPro" id="IPR013517">
    <property type="entry name" value="FG-GAP"/>
</dbReference>
<dbReference type="InterPro" id="IPR011519">
    <property type="entry name" value="UnbV_ASPIC"/>
</dbReference>
<protein>
    <submittedName>
        <fullName evidence="3">VCBS repeat protein</fullName>
    </submittedName>
</protein>
<dbReference type="OrthoDB" id="9816120at2"/>
<dbReference type="EMBL" id="QRAO01000002">
    <property type="protein sequence ID" value="RDK86825.1"/>
    <property type="molecule type" value="Genomic_DNA"/>
</dbReference>
<reference evidence="3 4" key="1">
    <citation type="submission" date="2018-07" db="EMBL/GenBank/DDBJ databases">
        <title>Genomic Encyclopedia of Type Strains, Phase IV (KMG-IV): sequencing the most valuable type-strain genomes for metagenomic binning, comparative biology and taxonomic classification.</title>
        <authorList>
            <person name="Goeker M."/>
        </authorList>
    </citation>
    <scope>NUCLEOTIDE SEQUENCE [LARGE SCALE GENOMIC DNA]</scope>
    <source>
        <strain evidence="3 4">DSM 101478</strain>
    </source>
</reference>
<dbReference type="Proteomes" id="UP000255317">
    <property type="component" value="Unassembled WGS sequence"/>
</dbReference>
<dbReference type="AlphaFoldDB" id="A0A370QEN4"/>
<dbReference type="InterPro" id="IPR028994">
    <property type="entry name" value="Integrin_alpha_N"/>
</dbReference>
<evidence type="ECO:0000313" key="3">
    <source>
        <dbReference type="EMBL" id="RDK86825.1"/>
    </source>
</evidence>
<comment type="caution">
    <text evidence="3">The sequence shown here is derived from an EMBL/GenBank/DDBJ whole genome shotgun (WGS) entry which is preliminary data.</text>
</comment>
<gene>
    <name evidence="3" type="ORF">C8D94_1021</name>
</gene>
<dbReference type="PROSITE" id="PS51257">
    <property type="entry name" value="PROKAR_LIPOPROTEIN"/>
    <property type="match status" value="1"/>
</dbReference>
<evidence type="ECO:0000259" key="2">
    <source>
        <dbReference type="Pfam" id="PF07593"/>
    </source>
</evidence>
<dbReference type="SUPFAM" id="SSF69318">
    <property type="entry name" value="Integrin alpha N-terminal domain"/>
    <property type="match status" value="3"/>
</dbReference>
<evidence type="ECO:0000313" key="4">
    <source>
        <dbReference type="Proteomes" id="UP000255317"/>
    </source>
</evidence>
<evidence type="ECO:0000256" key="1">
    <source>
        <dbReference type="ARBA" id="ARBA00022729"/>
    </source>
</evidence>
<dbReference type="Gene3D" id="2.130.10.130">
    <property type="entry name" value="Integrin alpha, N-terminal"/>
    <property type="match status" value="3"/>
</dbReference>
<accession>A0A370QEN4</accession>
<sequence>MRAIYSIILVLIFLGCDNTKETSGETSVLEKETPEKLFIERSSDTTQLDFKNTVIETETENYDTFPFIYNGAGVAVGDLNNDGLADIYFAGNSVDDKLYFNKGDLVFEDVSATAGISPHKGWSTGVTMVDINADGWLDIYVCRSGPSKEISNKTNKLFVNNQDGTFTESAAAYGISSTDQSIQSAFFDYDLDGDLDMYLLNHPAKKREQSLTFSQHAINVKAGKTITDAFYENVNGVYVDKTKEANLFSYGYRHGIAIGDVNKDGYPDMYISSDFDDADILYINQKNKTFKNTVDNAFGHISFNSMGNELIDINNDSHLDIYVMDMAPSDHFRSKAYMMSMDVDRFWSLVRNGMHHQYMFNTYQLNNGNGTFSEVGQLSGTAKTDWSWAPLFFDMDHDGYKDLFVTNGIKENFLYRDIKKDANEKFGKGKSLSLKEFLDVVPSDISENIFYKNVDGVTFKNMNSTWSPPSLYNSNGVATADFDNDGDLDFVMNNMDSSAVLYESTAANGVGGNSIKLKLKGSELNPQAIGAKVKVTSQGQEQWHELYITRGYLSSVDSPLIFGLGEANTATVEVQWPLGTVSTLKDVSANKTYEIAFTEATNSVPMTPMGGDKILSKVEPNGLNYKHKEDAFDEYTVQILLPHSQSTSGPTISKGDVNGDGTTDIFIGGASGQEGSLYLQNGDGSFTARKGDWFKHSIAEDTGSLFLDFDNDGDLDLYVVSGGTQKPEGHFFYQDRMYVNDGNGNFLYSSKTLPELTVSGKTVISSDVDNDGDIDLFVGGRVIPNGYPKAAKSYFLINEDGTFVPKEMNVGNMVSAALFSDYDGDGDKDLLTVGEWSSINIFKNDGGEFNRVHPPSLTQTTGLWFGLNEHDIDSDGDMDYFVGNLGANAKFKVDKDHEFHIYGNDFDDNGTYDIVLSSNYQGNLVPSRGRECSSQQMPFIKEKFKDFTSFASASLEDIYGEKLLESLHYQADLLYSVFLKNNGNGDFEIIKLPWQLQVAPVTDFEFVDIDNNNETEILAVGNLYNVEVETQRYDAFKGAVFSYTDEGFQVHNPLETGFFTSGDARDVTTLKISEGTVIVVTNNNGALDIFRLHKKEPENLAVK</sequence>
<organism evidence="3 4">
    <name type="scientific">Marinirhabdus gelatinilytica</name>
    <dbReference type="NCBI Taxonomy" id="1703343"/>
    <lineage>
        <taxon>Bacteria</taxon>
        <taxon>Pseudomonadati</taxon>
        <taxon>Bacteroidota</taxon>
        <taxon>Flavobacteriia</taxon>
        <taxon>Flavobacteriales</taxon>
        <taxon>Flavobacteriaceae</taxon>
    </lineage>
</organism>